<keyword evidence="1" id="KW-0238">DNA-binding</keyword>
<dbReference type="GO" id="GO:0003677">
    <property type="term" value="F:DNA binding"/>
    <property type="evidence" value="ECO:0007669"/>
    <property type="project" value="UniProtKB-KW"/>
</dbReference>
<gene>
    <name evidence="1" type="ORF">G2W53_033775</name>
</gene>
<dbReference type="CDD" id="cd04481">
    <property type="entry name" value="RPA1_DBD_B_like"/>
    <property type="match status" value="1"/>
</dbReference>
<dbReference type="PANTHER" id="PTHR47165">
    <property type="entry name" value="OS03G0429900 PROTEIN"/>
    <property type="match status" value="1"/>
</dbReference>
<dbReference type="PANTHER" id="PTHR47165:SF4">
    <property type="entry name" value="OS03G0429900 PROTEIN"/>
    <property type="match status" value="1"/>
</dbReference>
<evidence type="ECO:0000313" key="1">
    <source>
        <dbReference type="EMBL" id="KAF7812799.1"/>
    </source>
</evidence>
<name>A0A834SZ85_9FABA</name>
<sequence>MFQTKVALMDDDGSIHHFGFSFVEAQRILFDVIGRVYNISQVYQSSPNDFNTKRVTVDIEDAGKTKIGITLWGSYVDQVVNFVSKAFQSVVVIVCQFCKIKEYAGTRSLSNSTYASRILINVDVEEIRQFHDSLLLEDINTPFNPIVGDALVTTSPIETAFSGWSLSPVDVLQQSRNGDVIYVLAHVLHVNQGKGWYKIQLIVTDDSESADITVFDRDAFNYLVGWPQKLDCFVGKTLVFKVGIKMSDWNDFKVLTVQRMTYDPSMLINFLITRVLGLSFVDVEASSSAETRSTGKRSVTDLNDDGQSFVDFAMDFGAQQKKIKF</sequence>
<proteinExistence type="predicted"/>
<protein>
    <submittedName>
        <fullName evidence="1">Replication protein A 70 kDa DNA-binding subunit B-like</fullName>
    </submittedName>
</protein>
<reference evidence="1" key="1">
    <citation type="submission" date="2020-09" db="EMBL/GenBank/DDBJ databases">
        <title>Genome-Enabled Discovery of Anthraquinone Biosynthesis in Senna tora.</title>
        <authorList>
            <person name="Kang S.-H."/>
            <person name="Pandey R.P."/>
            <person name="Lee C.-M."/>
            <person name="Sim J.-S."/>
            <person name="Jeong J.-T."/>
            <person name="Choi B.-S."/>
            <person name="Jung M."/>
            <person name="Ginzburg D."/>
            <person name="Zhao K."/>
            <person name="Won S.Y."/>
            <person name="Oh T.-J."/>
            <person name="Yu Y."/>
            <person name="Kim N.-H."/>
            <person name="Lee O.R."/>
            <person name="Lee T.-H."/>
            <person name="Bashyal P."/>
            <person name="Kim T.-S."/>
            <person name="Lee W.-H."/>
            <person name="Kawkins C."/>
            <person name="Kim C.-K."/>
            <person name="Kim J.S."/>
            <person name="Ahn B.O."/>
            <person name="Rhee S.Y."/>
            <person name="Sohng J.K."/>
        </authorList>
    </citation>
    <scope>NUCLEOTIDE SEQUENCE</scope>
    <source>
        <tissue evidence="1">Leaf</tissue>
    </source>
</reference>
<evidence type="ECO:0000313" key="2">
    <source>
        <dbReference type="Proteomes" id="UP000634136"/>
    </source>
</evidence>
<dbReference type="SUPFAM" id="SSF50249">
    <property type="entry name" value="Nucleic acid-binding proteins"/>
    <property type="match status" value="1"/>
</dbReference>
<dbReference type="Proteomes" id="UP000634136">
    <property type="component" value="Unassembled WGS sequence"/>
</dbReference>
<organism evidence="1 2">
    <name type="scientific">Senna tora</name>
    <dbReference type="NCBI Taxonomy" id="362788"/>
    <lineage>
        <taxon>Eukaryota</taxon>
        <taxon>Viridiplantae</taxon>
        <taxon>Streptophyta</taxon>
        <taxon>Embryophyta</taxon>
        <taxon>Tracheophyta</taxon>
        <taxon>Spermatophyta</taxon>
        <taxon>Magnoliopsida</taxon>
        <taxon>eudicotyledons</taxon>
        <taxon>Gunneridae</taxon>
        <taxon>Pentapetalae</taxon>
        <taxon>rosids</taxon>
        <taxon>fabids</taxon>
        <taxon>Fabales</taxon>
        <taxon>Fabaceae</taxon>
        <taxon>Caesalpinioideae</taxon>
        <taxon>Cassia clade</taxon>
        <taxon>Senna</taxon>
    </lineage>
</organism>
<keyword evidence="2" id="KW-1185">Reference proteome</keyword>
<accession>A0A834SZ85</accession>
<dbReference type="EMBL" id="JAAIUW010000010">
    <property type="protein sequence ID" value="KAF7812799.1"/>
    <property type="molecule type" value="Genomic_DNA"/>
</dbReference>
<dbReference type="OrthoDB" id="671687at2759"/>
<dbReference type="InterPro" id="IPR012340">
    <property type="entry name" value="NA-bd_OB-fold"/>
</dbReference>
<dbReference type="AlphaFoldDB" id="A0A834SZ85"/>
<comment type="caution">
    <text evidence="1">The sequence shown here is derived from an EMBL/GenBank/DDBJ whole genome shotgun (WGS) entry which is preliminary data.</text>
</comment>
<dbReference type="Gene3D" id="2.40.50.140">
    <property type="entry name" value="Nucleic acid-binding proteins"/>
    <property type="match status" value="2"/>
</dbReference>